<comment type="caution">
    <text evidence="4">The sequence shown here is derived from an EMBL/GenBank/DDBJ whole genome shotgun (WGS) entry which is preliminary data.</text>
</comment>
<feature type="coiled-coil region" evidence="1">
    <location>
        <begin position="1880"/>
        <end position="1946"/>
    </location>
</feature>
<feature type="coiled-coil region" evidence="1">
    <location>
        <begin position="1456"/>
        <end position="1504"/>
    </location>
</feature>
<evidence type="ECO:0000259" key="3">
    <source>
        <dbReference type="PROSITE" id="PS51698"/>
    </source>
</evidence>
<accession>A0A9K3PDX9</accession>
<feature type="compositionally biased region" description="Polar residues" evidence="2">
    <location>
        <begin position="304"/>
        <end position="313"/>
    </location>
</feature>
<feature type="region of interest" description="Disordered" evidence="2">
    <location>
        <begin position="292"/>
        <end position="343"/>
    </location>
</feature>
<dbReference type="GO" id="GO:0016567">
    <property type="term" value="P:protein ubiquitination"/>
    <property type="evidence" value="ECO:0007669"/>
    <property type="project" value="InterPro"/>
</dbReference>
<dbReference type="EMBL" id="JAGRRH010000024">
    <property type="protein sequence ID" value="KAG7343450.1"/>
    <property type="molecule type" value="Genomic_DNA"/>
</dbReference>
<feature type="compositionally biased region" description="Polar residues" evidence="2">
    <location>
        <begin position="482"/>
        <end position="491"/>
    </location>
</feature>
<feature type="coiled-coil region" evidence="1">
    <location>
        <begin position="1758"/>
        <end position="1785"/>
    </location>
</feature>
<reference evidence="4" key="2">
    <citation type="submission" date="2021-04" db="EMBL/GenBank/DDBJ databases">
        <authorList>
            <person name="Podell S."/>
        </authorList>
    </citation>
    <scope>NUCLEOTIDE SEQUENCE</scope>
    <source>
        <strain evidence="4">Hildebrandi</strain>
    </source>
</reference>
<reference evidence="4" key="1">
    <citation type="journal article" date="2021" name="Sci. Rep.">
        <title>Diploid genomic architecture of Nitzschia inconspicua, an elite biomass production diatom.</title>
        <authorList>
            <person name="Oliver A."/>
            <person name="Podell S."/>
            <person name="Pinowska A."/>
            <person name="Traller J.C."/>
            <person name="Smith S.R."/>
            <person name="McClure R."/>
            <person name="Beliaev A."/>
            <person name="Bohutskyi P."/>
            <person name="Hill E.A."/>
            <person name="Rabines A."/>
            <person name="Zheng H."/>
            <person name="Allen L.Z."/>
            <person name="Kuo A."/>
            <person name="Grigoriev I.V."/>
            <person name="Allen A.E."/>
            <person name="Hazlebeck D."/>
            <person name="Allen E.E."/>
        </authorList>
    </citation>
    <scope>NUCLEOTIDE SEQUENCE</scope>
    <source>
        <strain evidence="4">Hildebrandi</strain>
    </source>
</reference>
<evidence type="ECO:0000256" key="2">
    <source>
        <dbReference type="SAM" id="MobiDB-lite"/>
    </source>
</evidence>
<dbReference type="InterPro" id="IPR003613">
    <property type="entry name" value="Ubox_domain"/>
</dbReference>
<feature type="coiled-coil region" evidence="1">
    <location>
        <begin position="660"/>
        <end position="733"/>
    </location>
</feature>
<keyword evidence="1" id="KW-0175">Coiled coil</keyword>
<feature type="compositionally biased region" description="Basic and acidic residues" evidence="2">
    <location>
        <begin position="464"/>
        <end position="480"/>
    </location>
</feature>
<gene>
    <name evidence="4" type="ORF">IV203_021395</name>
</gene>
<dbReference type="GO" id="GO:0004842">
    <property type="term" value="F:ubiquitin-protein transferase activity"/>
    <property type="evidence" value="ECO:0007669"/>
    <property type="project" value="InterPro"/>
</dbReference>
<dbReference type="PROSITE" id="PS51698">
    <property type="entry name" value="U_BOX"/>
    <property type="match status" value="2"/>
</dbReference>
<dbReference type="SMART" id="SM00504">
    <property type="entry name" value="Ubox"/>
    <property type="match status" value="2"/>
</dbReference>
<evidence type="ECO:0000313" key="5">
    <source>
        <dbReference type="Proteomes" id="UP000693970"/>
    </source>
</evidence>
<feature type="coiled-coil region" evidence="1">
    <location>
        <begin position="157"/>
        <end position="184"/>
    </location>
</feature>
<dbReference type="Pfam" id="PF04564">
    <property type="entry name" value="U-box"/>
    <property type="match status" value="2"/>
</dbReference>
<protein>
    <submittedName>
        <fullName evidence="4">U-box domain containing protein</fullName>
    </submittedName>
</protein>
<feature type="region of interest" description="Disordered" evidence="2">
    <location>
        <begin position="565"/>
        <end position="593"/>
    </location>
</feature>
<feature type="region of interest" description="Disordered" evidence="2">
    <location>
        <begin position="369"/>
        <end position="415"/>
    </location>
</feature>
<dbReference type="OrthoDB" id="10064100at2759"/>
<feature type="region of interest" description="Disordered" evidence="2">
    <location>
        <begin position="452"/>
        <end position="505"/>
    </location>
</feature>
<organism evidence="4 5">
    <name type="scientific">Nitzschia inconspicua</name>
    <dbReference type="NCBI Taxonomy" id="303405"/>
    <lineage>
        <taxon>Eukaryota</taxon>
        <taxon>Sar</taxon>
        <taxon>Stramenopiles</taxon>
        <taxon>Ochrophyta</taxon>
        <taxon>Bacillariophyta</taxon>
        <taxon>Bacillariophyceae</taxon>
        <taxon>Bacillariophycidae</taxon>
        <taxon>Bacillariales</taxon>
        <taxon>Bacillariaceae</taxon>
        <taxon>Nitzschia</taxon>
    </lineage>
</organism>
<dbReference type="CDD" id="cd16664">
    <property type="entry name" value="RING-Ubox_PUB"/>
    <property type="match status" value="2"/>
</dbReference>
<dbReference type="PANTHER" id="PTHR45958:SF18">
    <property type="entry name" value="U-BOX DOMAIN-CONTAINING PROTEIN"/>
    <property type="match status" value="1"/>
</dbReference>
<dbReference type="InterPro" id="IPR052608">
    <property type="entry name" value="U-box_domain_protein"/>
</dbReference>
<evidence type="ECO:0000313" key="4">
    <source>
        <dbReference type="EMBL" id="KAG7343450.1"/>
    </source>
</evidence>
<dbReference type="InterPro" id="IPR045210">
    <property type="entry name" value="RING-Ubox_PUB"/>
</dbReference>
<evidence type="ECO:0000256" key="1">
    <source>
        <dbReference type="SAM" id="Coils"/>
    </source>
</evidence>
<keyword evidence="5" id="KW-1185">Reference proteome</keyword>
<feature type="compositionally biased region" description="Basic and acidic residues" evidence="2">
    <location>
        <begin position="2118"/>
        <end position="2130"/>
    </location>
</feature>
<feature type="coiled-coil region" evidence="1">
    <location>
        <begin position="1082"/>
        <end position="1109"/>
    </location>
</feature>
<proteinExistence type="predicted"/>
<feature type="coiled-coil region" evidence="1">
    <location>
        <begin position="1551"/>
        <end position="1631"/>
    </location>
</feature>
<feature type="coiled-coil region" evidence="1">
    <location>
        <begin position="871"/>
        <end position="1028"/>
    </location>
</feature>
<dbReference type="PANTHER" id="PTHR45958">
    <property type="entry name" value="RING-TYPE E3 UBIQUITIN TRANSFERASE"/>
    <property type="match status" value="1"/>
</dbReference>
<feature type="domain" description="U-box" evidence="3">
    <location>
        <begin position="106"/>
        <end position="181"/>
    </location>
</feature>
<feature type="domain" description="U-box" evidence="3">
    <location>
        <begin position="11"/>
        <end position="85"/>
    </location>
</feature>
<dbReference type="Proteomes" id="UP000693970">
    <property type="component" value="Unassembled WGS sequence"/>
</dbReference>
<feature type="region of interest" description="Disordered" evidence="2">
    <location>
        <begin position="2103"/>
        <end position="2130"/>
    </location>
</feature>
<feature type="coiled-coil region" evidence="1">
    <location>
        <begin position="1136"/>
        <end position="1177"/>
    </location>
</feature>
<feature type="coiled-coil region" evidence="1">
    <location>
        <begin position="1319"/>
        <end position="1416"/>
    </location>
</feature>
<sequence>MTAADSTSQQQLPTDFVCPLTKRFMKDPVMTKYGYHFERSAILAHLESGNSFCPITGNPLRPSNLVSNKSLQWKIKYWAKKNGMDLDAAEDGKESNDGKSVSSVGVPPARFRCPLTHKIMRDPVMTTEGVNFERKAILKWLEVSDDDICPITSKPLYRRNLESNSELQSEIEHWEQKYGSAKKTDAIYPMTFSCSSSTTTLSSVKLESPGMVAVASPTTRPLAIDLYSDNNSIAQLSTLTPTRSKQRLLDVLDSALNCSLNIMSFQELKFQTDALRELYHVVTPSKAAVTIAQNGNGSGEGSERPSTVESSPLRSRKPSDTAVTVTPEESHNTKSKSTSTSVFEGTDALHQVYNFRHLESIMDIGYNPKEEQEEDGDDDHAKLYGSSKEIVPDVISPQSEDESKDDQGDVGSLEDKSWATISEVDSQYTFRSSLSRRSQVAIILEPSEVTTQTVSTSDLIIMDDQDKPSNEEDGNRDHTITPRISNLIDQSEAQRQEPEEEQDGRVGLDAASFALGQSTTATTNASVPRDIQVVERQLPPTPSNTEDNPVDVSTSRLLSDYFNPMSKQQQQGGDSTCERSSSSLQETPSNIQEDTISINLPHWRQRCLLAEEQVFHAREELSVVEAQLDSLQHRHAMEVREMHRQLAEKTASETELRLLVQEQKGHLVALQGELTSAQDEAQSLKETLKEVQANQTLQEDEMAAILENYKAQLSRLREEKQAAESKLAEALLSLQHLHEMQKQFVVEQHSLKASLESSEKRVRIMEERNEVLVYQVDDLKSKWENSQNETTSIKSVLEQTEQTLDSIRKEHSTLQKSHQDVLNQHESVTSLRSVELDEWKQKFDVATGELRDVNHQHGQLQKVADTMAQEKISLQSRLDETSNRLEETNIQLEQKRQDALNLQHEVASLNQSVQDLTDERFLLIKQNEMTEESHAIVVAEKEAVLVGLSQKLVEAEADIHKFQSQCDVLKETIHEMNLHRQRISDQATEATALLQESKRQKETLEREKQELCDRLFSMEATMQTMEEELRYRNEEHQRALSANSLALRDQQAFVEEAKSKQQKLSAECDARQHQTESLLSLRSDLESKLAHVEGEHASLQKRYNDAQTTHALDLEKNTQAIQLYKDNIVGVLETERENLHLRIQSLSVERREYQKQAESLDKEVEALKKQLSDILQDKIKNECFHLNMQEELEAFKKANMDNQRSIQEAQGELAEAILQKETESVSLRNLIGSLEQEKSSRMETVELLQKESSGLKHELATVRERLRHTSTALSERIEESRRMEEELSKVQMGFIEMQDERMSLITERESAVALQSQALESHRASMELLQSQLHEVEEKKDELIDSYDTLERLSNSLQEDRVGLEGKLRAMTEELRNSQSQISSLTREKMELERNVSNLQHQVEVLQNEKLELSSEHSQHLASNMLELGHQSEATRLAEEKATLAEEELCQLEGENVKLQETIKQLELRIDFFSKRLIAAETRIESAETKNVLLEDEKAMLHSNNTDMKAKLGVALEERSRAESDLKTASAQHVQALQAEKLLSTSYRSRAEELLAANSTAQNEVSATKAELDSLQQKYVELISKLDATKLSHAEVLESNKVSALEAQHSLEVLEGKCGALEKEIERFRQNLLSSQQSLETERSRFNAVRSELIAEQEEKQTLSGLVDDLKMTVDRISEQHQMVLSEKKLMEIKICSFEEEKRHKDEELLASTLALRDLTLECKTIEGEYRDCCKLLEETKGECEKLQHDRYRILTETKQLRDQISKTEETAATLQVENARLNAQLDGKNKGHMQVRAFESDGKDVNCISDGEQAQSQISPANDDAITSERNLLKEKLADSENDLKETKIALAEREAGIVVLKRELTIANERLEGHSTEEEKSSLQLATLEATIERLERECQTISMEMTDTKHAFQLEKASLLEQLSHAQAQIKALQNDHDRFQSIDSNSSAQRKTLECELAVLRAVNHSQDKKIKKLGKLVRKIINDKVACNEGQPCNIPQEISIRENAEEEQHDSIQMDPSLLCVSRVSDMNVEIDIRHHEKISKDLRGKIVKAQYTGPLVDSVPHGPGVLKFKGGGMYIGMFDHGKICSSGDKAGSYVRKRKSRKSSTPSIIGGFKDKEKDTERKCF</sequence>
<name>A0A9K3PDX9_9STRA</name>